<evidence type="ECO:0000259" key="2">
    <source>
        <dbReference type="Pfam" id="PF16537"/>
    </source>
</evidence>
<dbReference type="AlphaFoldDB" id="A0A9X4IVD7"/>
<feature type="transmembrane region" description="Helical" evidence="1">
    <location>
        <begin position="43"/>
        <end position="62"/>
    </location>
</feature>
<dbReference type="RefSeq" id="WP_171979736.1">
    <property type="nucleotide sequence ID" value="NZ_JAKNAX010000002.1"/>
</dbReference>
<evidence type="ECO:0000313" key="4">
    <source>
        <dbReference type="Proteomes" id="UP001140978"/>
    </source>
</evidence>
<proteinExistence type="predicted"/>
<evidence type="ECO:0000313" key="3">
    <source>
        <dbReference type="EMBL" id="MDE1344998.1"/>
    </source>
</evidence>
<evidence type="ECO:0000256" key="1">
    <source>
        <dbReference type="SAM" id="Phobius"/>
    </source>
</evidence>
<reference evidence="3" key="1">
    <citation type="submission" date="2022-02" db="EMBL/GenBank/DDBJ databases">
        <title>Emergence and expansion in Europe of a Vibrio aestuarianus clonal complex pathogenic for oysters.</title>
        <authorList>
            <person name="Mesnil A."/>
            <person name="Travers M.-A."/>
        </authorList>
    </citation>
    <scope>NUCLEOTIDE SEQUENCE</scope>
    <source>
        <strain evidence="3">19_064_15T1</strain>
    </source>
</reference>
<feature type="domain" description="Type II secretion system protein GspB C-terminal" evidence="2">
    <location>
        <begin position="194"/>
        <end position="253"/>
    </location>
</feature>
<keyword evidence="1" id="KW-0812">Transmembrane</keyword>
<gene>
    <name evidence="3" type="ORF">L9X51_00905</name>
</gene>
<dbReference type="InterPro" id="IPR032389">
    <property type="entry name" value="GspB_C"/>
</dbReference>
<dbReference type="GO" id="GO:0015627">
    <property type="term" value="C:type II protein secretion system complex"/>
    <property type="evidence" value="ECO:0007669"/>
    <property type="project" value="InterPro"/>
</dbReference>
<sequence>MSQVLKALEQSEISHQQNAPVVFTSTSPKMATRPHKLVSLKNLLLLCMPTLACLGYLLYQSYQARLHEIDQLVQNGPSVVTESAPYQLLDYPDFAELKAIPRLSSQPSDSFLLSNQSEQKATDLTIVSQNGSAAVSSSEKSEFGLGDVDLSQLSPLLVQRVELALQDKGQQTASVSSGENVLLTEHADEFAGRLPALNFQTHVYSSRADKRWVKINGVERVEGDVVTSDVNLVAIEPQSTVILFNNQRIEIPALYDWQG</sequence>
<name>A0A9X4IVD7_9VIBR</name>
<dbReference type="Proteomes" id="UP001140978">
    <property type="component" value="Unassembled WGS sequence"/>
</dbReference>
<comment type="caution">
    <text evidence="3">The sequence shown here is derived from an EMBL/GenBank/DDBJ whole genome shotgun (WGS) entry which is preliminary data.</text>
</comment>
<organism evidence="3 4">
    <name type="scientific">Vibrio aestuarianus</name>
    <dbReference type="NCBI Taxonomy" id="28171"/>
    <lineage>
        <taxon>Bacteria</taxon>
        <taxon>Pseudomonadati</taxon>
        <taxon>Pseudomonadota</taxon>
        <taxon>Gammaproteobacteria</taxon>
        <taxon>Vibrionales</taxon>
        <taxon>Vibrionaceae</taxon>
        <taxon>Vibrio</taxon>
    </lineage>
</organism>
<keyword evidence="1" id="KW-0472">Membrane</keyword>
<keyword evidence="1" id="KW-1133">Transmembrane helix</keyword>
<accession>A0A9X4IVD7</accession>
<dbReference type="Pfam" id="PF16537">
    <property type="entry name" value="T2SSB"/>
    <property type="match status" value="1"/>
</dbReference>
<dbReference type="EMBL" id="JAKNAX010000002">
    <property type="protein sequence ID" value="MDE1344998.1"/>
    <property type="molecule type" value="Genomic_DNA"/>
</dbReference>
<protein>
    <submittedName>
        <fullName evidence="3">General secretion pathway protein GspB</fullName>
    </submittedName>
</protein>